<keyword evidence="2" id="KW-1185">Reference proteome</keyword>
<dbReference type="Proteomes" id="UP000185936">
    <property type="component" value="Unassembled WGS sequence"/>
</dbReference>
<sequence>MSSPENFSRENYDSQPLIKVRYRGECRNYGTTTQSTPRKTAESKQKYAWIRCRDCGTITRCPKSDSSHADGAVAGDSL</sequence>
<protein>
    <submittedName>
        <fullName evidence="1">Uncharacterized protein</fullName>
    </submittedName>
</protein>
<reference evidence="2" key="1">
    <citation type="submission" date="2017-01" db="EMBL/GenBank/DDBJ databases">
        <authorList>
            <person name="Varghese N."/>
            <person name="Submissions S."/>
        </authorList>
    </citation>
    <scope>NUCLEOTIDE SEQUENCE [LARGE SCALE GENOMIC DNA]</scope>
    <source>
        <strain evidence="2">type strain: HArc-</strain>
    </source>
</reference>
<organism evidence="1 2">
    <name type="scientific">Natronorubrum thiooxidans</name>
    <dbReference type="NCBI Taxonomy" id="308853"/>
    <lineage>
        <taxon>Archaea</taxon>
        <taxon>Methanobacteriati</taxon>
        <taxon>Methanobacteriota</taxon>
        <taxon>Stenosarchaea group</taxon>
        <taxon>Halobacteria</taxon>
        <taxon>Halobacteriales</taxon>
        <taxon>Natrialbaceae</taxon>
        <taxon>Natronorubrum</taxon>
    </lineage>
</organism>
<evidence type="ECO:0000313" key="2">
    <source>
        <dbReference type="Proteomes" id="UP000185936"/>
    </source>
</evidence>
<dbReference type="EMBL" id="FTNR01000040">
    <property type="protein sequence ID" value="SIS21721.1"/>
    <property type="molecule type" value="Genomic_DNA"/>
</dbReference>
<dbReference type="RefSeq" id="WP_076610994.1">
    <property type="nucleotide sequence ID" value="NZ_FTNR01000040.1"/>
</dbReference>
<dbReference type="OrthoDB" id="385496at2157"/>
<name>A0A1N7HAE4_9EURY</name>
<gene>
    <name evidence="1" type="ORF">SAMN05421752_1404</name>
</gene>
<evidence type="ECO:0000313" key="1">
    <source>
        <dbReference type="EMBL" id="SIS21721.1"/>
    </source>
</evidence>
<accession>A0A1N7HAE4</accession>
<dbReference type="AlphaFoldDB" id="A0A1N7HAE4"/>
<dbReference type="STRING" id="308853.SAMN05421752_1404"/>
<proteinExistence type="predicted"/>